<dbReference type="RefSeq" id="WP_349637480.1">
    <property type="nucleotide sequence ID" value="NZ_CP090958.1"/>
</dbReference>
<accession>A0ABY8QRC7</accession>
<evidence type="ECO:0000313" key="2">
    <source>
        <dbReference type="EMBL" id="WGW10700.1"/>
    </source>
</evidence>
<organism evidence="2 3">
    <name type="scientific">Saxibacter everestensis</name>
    <dbReference type="NCBI Taxonomy" id="2909229"/>
    <lineage>
        <taxon>Bacteria</taxon>
        <taxon>Bacillati</taxon>
        <taxon>Actinomycetota</taxon>
        <taxon>Actinomycetes</taxon>
        <taxon>Micrococcales</taxon>
        <taxon>Brevibacteriaceae</taxon>
        <taxon>Saxibacter</taxon>
    </lineage>
</organism>
<sequence length="430" mass="46525">MAITGRFVVLTALCAIPLALAPGWATAWLLLGGLAALIILDLLLAASPRGVAVQRTPPASVRLGQPASSTLTVRNASRRRLRATLRDAWPPSAGAENNRHSLSVRPGERRRFSTPMLPTRRGDRIAAAVTIRSFGPMRLAARQASVKVPARLRVLPPFTSRRHLPSKLARLRELDGRTSVMIRGAGTEFDSLRDYVIGDDVRSIDWRATARRQHVVVRTWRPERDRRVLIVVDTSRTSAGRVEGEPRLDASIDAALLLSALASKAGDRVEMIAIDRRVRARVQGATGNDLLPSMVNALAPIEPDLIEADWSTIASTITSSMNQRAFVVLLTPLESAAVIDGLLPVARQLSARHTVAVASVADPRIAEIQSQRDTLDETYAAASAERAALDRAAVTAALKNDGFEVIDESPDELPPKLADLYLALKAAGRL</sequence>
<name>A0ABY8QRC7_9MICO</name>
<dbReference type="EMBL" id="CP090958">
    <property type="protein sequence ID" value="WGW10700.1"/>
    <property type="molecule type" value="Genomic_DNA"/>
</dbReference>
<dbReference type="PANTHER" id="PTHR33608:SF3">
    <property type="entry name" value="SLR2013 PROTEIN"/>
    <property type="match status" value="1"/>
</dbReference>
<feature type="domain" description="DUF58" evidence="1">
    <location>
        <begin position="192"/>
        <end position="368"/>
    </location>
</feature>
<gene>
    <name evidence="2" type="ORF">LWF01_11210</name>
</gene>
<dbReference type="PANTHER" id="PTHR33608">
    <property type="entry name" value="BLL2464 PROTEIN"/>
    <property type="match status" value="1"/>
</dbReference>
<keyword evidence="3" id="KW-1185">Reference proteome</keyword>
<evidence type="ECO:0000259" key="1">
    <source>
        <dbReference type="Pfam" id="PF01882"/>
    </source>
</evidence>
<reference evidence="2 3" key="1">
    <citation type="submission" date="2023-05" db="EMBL/GenBank/DDBJ databases">
        <title>Lithophilousrod everest ZFBP1038 complete genpme.</title>
        <authorList>
            <person name="Tian M."/>
        </authorList>
    </citation>
    <scope>NUCLEOTIDE SEQUENCE [LARGE SCALE GENOMIC DNA]</scope>
    <source>
        <strain evidence="2 3">ZFBP1038</strain>
    </source>
</reference>
<proteinExistence type="predicted"/>
<protein>
    <submittedName>
        <fullName evidence="2">DUF58 domain-containing protein</fullName>
    </submittedName>
</protein>
<dbReference type="Proteomes" id="UP001209083">
    <property type="component" value="Chromosome"/>
</dbReference>
<dbReference type="InterPro" id="IPR002881">
    <property type="entry name" value="DUF58"/>
</dbReference>
<dbReference type="Pfam" id="PF01882">
    <property type="entry name" value="DUF58"/>
    <property type="match status" value="1"/>
</dbReference>
<evidence type="ECO:0000313" key="3">
    <source>
        <dbReference type="Proteomes" id="UP001209083"/>
    </source>
</evidence>